<proteinExistence type="predicted"/>
<evidence type="ECO:0000256" key="1">
    <source>
        <dbReference type="SAM" id="MobiDB-lite"/>
    </source>
</evidence>
<sequence>GHLCSPFPVGGAHVVELLVRGHRAGGARHRRARLPPHPRAPASGPWCAPSAAMAPGRLGVLLGCLLVRPRRLDRRGRLVAQPPRPAAVEGTRTSRAAEVPTAGCCWAGERQVSRRRGLGRRHSCSLAAKRRSCSSAPAPRGRCRAPRRPVVTLTISHADLQALRDSALHWAQRETAAKMRVQQARRRKLHGRSFILWVEDASEQRAAIVHACEEATGACAQVVLPEATLQEAFQRYVRCSRSGGLVASMGLLSAPEGIDQGEWGEAAHWEAEAADATAPGNTRALEQLADGFVSRLLDAVFLERNAFGDGWRLRIPGVTPQTRADSLREHHGPDIKLATSPGARPRRPRPAPVPPAPPGAPLRQRPSASRPVSARASAPPPRLAPAPPEAAPAERSPPQRLPRGPDLGGCCGGEAAECLEAAAETVMHALAEALGEARHADEELERDLADAVWHAFEARPRDAAAASRPRPAGCALLVGAPCRAPCAPSAPPAAGRPPRARRYGGGSAAQLLRGRAAAAVAQVDATLAGQKGRPPAGGCSIGAPFRGGQPPSSCSTNVPSSPASTLHDLQQRVQDEESRRIFMNMLAIMYLYSLFAAKGEVQLA</sequence>
<feature type="compositionally biased region" description="Polar residues" evidence="1">
    <location>
        <begin position="550"/>
        <end position="564"/>
    </location>
</feature>
<feature type="compositionally biased region" description="Low complexity" evidence="1">
    <location>
        <begin position="361"/>
        <end position="377"/>
    </location>
</feature>
<dbReference type="Proteomes" id="UP001189429">
    <property type="component" value="Unassembled WGS sequence"/>
</dbReference>
<feature type="non-terminal residue" evidence="2">
    <location>
        <position position="1"/>
    </location>
</feature>
<keyword evidence="3" id="KW-1185">Reference proteome</keyword>
<evidence type="ECO:0000313" key="2">
    <source>
        <dbReference type="EMBL" id="CAK0849306.1"/>
    </source>
</evidence>
<feature type="region of interest" description="Disordered" evidence="1">
    <location>
        <begin position="541"/>
        <end position="564"/>
    </location>
</feature>
<reference evidence="2" key="1">
    <citation type="submission" date="2023-10" db="EMBL/GenBank/DDBJ databases">
        <authorList>
            <person name="Chen Y."/>
            <person name="Shah S."/>
            <person name="Dougan E. K."/>
            <person name="Thang M."/>
            <person name="Chan C."/>
        </authorList>
    </citation>
    <scope>NUCLEOTIDE SEQUENCE [LARGE SCALE GENOMIC DNA]</scope>
</reference>
<organism evidence="2 3">
    <name type="scientific">Prorocentrum cordatum</name>
    <dbReference type="NCBI Taxonomy" id="2364126"/>
    <lineage>
        <taxon>Eukaryota</taxon>
        <taxon>Sar</taxon>
        <taxon>Alveolata</taxon>
        <taxon>Dinophyceae</taxon>
        <taxon>Prorocentrales</taxon>
        <taxon>Prorocentraceae</taxon>
        <taxon>Prorocentrum</taxon>
    </lineage>
</organism>
<name>A0ABN9TTE6_9DINO</name>
<feature type="compositionally biased region" description="Pro residues" evidence="1">
    <location>
        <begin position="350"/>
        <end position="360"/>
    </location>
</feature>
<comment type="caution">
    <text evidence="2">The sequence shown here is derived from an EMBL/GenBank/DDBJ whole genome shotgun (WGS) entry which is preliminary data.</text>
</comment>
<protein>
    <submittedName>
        <fullName evidence="2">Uncharacterized protein</fullName>
    </submittedName>
</protein>
<feature type="region of interest" description="Disordered" evidence="1">
    <location>
        <begin position="322"/>
        <end position="408"/>
    </location>
</feature>
<evidence type="ECO:0000313" key="3">
    <source>
        <dbReference type="Proteomes" id="UP001189429"/>
    </source>
</evidence>
<gene>
    <name evidence="2" type="ORF">PCOR1329_LOCUS42028</name>
</gene>
<accession>A0ABN9TTE6</accession>
<feature type="compositionally biased region" description="Pro residues" evidence="1">
    <location>
        <begin position="378"/>
        <end position="390"/>
    </location>
</feature>
<dbReference type="EMBL" id="CAUYUJ010015050">
    <property type="protein sequence ID" value="CAK0849306.1"/>
    <property type="molecule type" value="Genomic_DNA"/>
</dbReference>
<feature type="compositionally biased region" description="Basic and acidic residues" evidence="1">
    <location>
        <begin position="325"/>
        <end position="334"/>
    </location>
</feature>